<sequence length="146" mass="15870">MRPGFLPAGRLSCRRPAALTLSAEAHTNEANGPCLHFQSEEERVSRIRAQVTRRIKTLGEQGAAKEAIKELTSLNALGIAPDTQAATALLSACLRDMELAQSVFDELFVHHALQLTSSSLMRSPLRCCCEAMAFANQLTGSRWTAC</sequence>
<comment type="caution">
    <text evidence="1">The sequence shown here is derived from an EMBL/GenBank/DDBJ whole genome shotgun (WGS) entry which is preliminary data.</text>
</comment>
<gene>
    <name evidence="1" type="ORF">HaLaN_18622</name>
</gene>
<name>A0A699ZNY6_HAELA</name>
<dbReference type="Proteomes" id="UP000485058">
    <property type="component" value="Unassembled WGS sequence"/>
</dbReference>
<accession>A0A699ZNY6</accession>
<keyword evidence="2" id="KW-1185">Reference proteome</keyword>
<evidence type="ECO:0000313" key="1">
    <source>
        <dbReference type="EMBL" id="GFH21339.1"/>
    </source>
</evidence>
<proteinExistence type="predicted"/>
<dbReference type="EMBL" id="BLLF01001809">
    <property type="protein sequence ID" value="GFH21339.1"/>
    <property type="molecule type" value="Genomic_DNA"/>
</dbReference>
<evidence type="ECO:0000313" key="2">
    <source>
        <dbReference type="Proteomes" id="UP000485058"/>
    </source>
</evidence>
<protein>
    <submittedName>
        <fullName evidence="1">Uncharacterized protein</fullName>
    </submittedName>
</protein>
<dbReference type="AlphaFoldDB" id="A0A699ZNY6"/>
<organism evidence="1 2">
    <name type="scientific">Haematococcus lacustris</name>
    <name type="common">Green alga</name>
    <name type="synonym">Haematococcus pluvialis</name>
    <dbReference type="NCBI Taxonomy" id="44745"/>
    <lineage>
        <taxon>Eukaryota</taxon>
        <taxon>Viridiplantae</taxon>
        <taxon>Chlorophyta</taxon>
        <taxon>core chlorophytes</taxon>
        <taxon>Chlorophyceae</taxon>
        <taxon>CS clade</taxon>
        <taxon>Chlamydomonadales</taxon>
        <taxon>Haematococcaceae</taxon>
        <taxon>Haematococcus</taxon>
    </lineage>
</organism>
<reference evidence="1 2" key="1">
    <citation type="submission" date="2020-02" db="EMBL/GenBank/DDBJ databases">
        <title>Draft genome sequence of Haematococcus lacustris strain NIES-144.</title>
        <authorList>
            <person name="Morimoto D."/>
            <person name="Nakagawa S."/>
            <person name="Yoshida T."/>
            <person name="Sawayama S."/>
        </authorList>
    </citation>
    <scope>NUCLEOTIDE SEQUENCE [LARGE SCALE GENOMIC DNA]</scope>
    <source>
        <strain evidence="1 2">NIES-144</strain>
    </source>
</reference>